<name>A0A3N4LEK2_9PEZI</name>
<dbReference type="STRING" id="1051890.A0A3N4LEK2"/>
<feature type="non-terminal residue" evidence="1">
    <location>
        <position position="1"/>
    </location>
</feature>
<dbReference type="InterPro" id="IPR041078">
    <property type="entry name" value="Plavaka"/>
</dbReference>
<dbReference type="Pfam" id="PF18759">
    <property type="entry name" value="Plavaka"/>
    <property type="match status" value="1"/>
</dbReference>
<dbReference type="AlphaFoldDB" id="A0A3N4LEK2"/>
<evidence type="ECO:0000313" key="1">
    <source>
        <dbReference type="EMBL" id="RPB21313.1"/>
    </source>
</evidence>
<dbReference type="EMBL" id="ML121560">
    <property type="protein sequence ID" value="RPB21313.1"/>
    <property type="molecule type" value="Genomic_DNA"/>
</dbReference>
<dbReference type="InParanoid" id="A0A3N4LEK2"/>
<reference evidence="1 2" key="1">
    <citation type="journal article" date="2018" name="Nat. Ecol. Evol.">
        <title>Pezizomycetes genomes reveal the molecular basis of ectomycorrhizal truffle lifestyle.</title>
        <authorList>
            <person name="Murat C."/>
            <person name="Payen T."/>
            <person name="Noel B."/>
            <person name="Kuo A."/>
            <person name="Morin E."/>
            <person name="Chen J."/>
            <person name="Kohler A."/>
            <person name="Krizsan K."/>
            <person name="Balestrini R."/>
            <person name="Da Silva C."/>
            <person name="Montanini B."/>
            <person name="Hainaut M."/>
            <person name="Levati E."/>
            <person name="Barry K.W."/>
            <person name="Belfiori B."/>
            <person name="Cichocki N."/>
            <person name="Clum A."/>
            <person name="Dockter R.B."/>
            <person name="Fauchery L."/>
            <person name="Guy J."/>
            <person name="Iotti M."/>
            <person name="Le Tacon F."/>
            <person name="Lindquist E.A."/>
            <person name="Lipzen A."/>
            <person name="Malagnac F."/>
            <person name="Mello A."/>
            <person name="Molinier V."/>
            <person name="Miyauchi S."/>
            <person name="Poulain J."/>
            <person name="Riccioni C."/>
            <person name="Rubini A."/>
            <person name="Sitrit Y."/>
            <person name="Splivallo R."/>
            <person name="Traeger S."/>
            <person name="Wang M."/>
            <person name="Zifcakova L."/>
            <person name="Wipf D."/>
            <person name="Zambonelli A."/>
            <person name="Paolocci F."/>
            <person name="Nowrousian M."/>
            <person name="Ottonello S."/>
            <person name="Baldrian P."/>
            <person name="Spatafora J.W."/>
            <person name="Henrissat B."/>
            <person name="Nagy L.G."/>
            <person name="Aury J.M."/>
            <person name="Wincker P."/>
            <person name="Grigoriev I.V."/>
            <person name="Bonfante P."/>
            <person name="Martin F.M."/>
        </authorList>
    </citation>
    <scope>NUCLEOTIDE SEQUENCE [LARGE SCALE GENOMIC DNA]</scope>
    <source>
        <strain evidence="1 2">ATCC MYA-4762</strain>
    </source>
</reference>
<dbReference type="OrthoDB" id="5412085at2759"/>
<feature type="non-terminal residue" evidence="1">
    <location>
        <position position="59"/>
    </location>
</feature>
<evidence type="ECO:0000313" key="2">
    <source>
        <dbReference type="Proteomes" id="UP000267821"/>
    </source>
</evidence>
<gene>
    <name evidence="1" type="ORF">L211DRAFT_769374</name>
</gene>
<organism evidence="1 2">
    <name type="scientific">Terfezia boudieri ATCC MYA-4762</name>
    <dbReference type="NCBI Taxonomy" id="1051890"/>
    <lineage>
        <taxon>Eukaryota</taxon>
        <taxon>Fungi</taxon>
        <taxon>Dikarya</taxon>
        <taxon>Ascomycota</taxon>
        <taxon>Pezizomycotina</taxon>
        <taxon>Pezizomycetes</taxon>
        <taxon>Pezizales</taxon>
        <taxon>Pezizaceae</taxon>
        <taxon>Terfezia</taxon>
    </lineage>
</organism>
<dbReference type="Proteomes" id="UP000267821">
    <property type="component" value="Unassembled WGS sequence"/>
</dbReference>
<protein>
    <submittedName>
        <fullName evidence="1">Uncharacterized protein</fullName>
    </submittedName>
</protein>
<sequence length="59" mass="6621">VYSEIHTAKWWEETQALLPEDGTLVSILLVSDETHLTNFSGDKKLWPVYMSIGNIGSSI</sequence>
<accession>A0A3N4LEK2</accession>
<proteinExistence type="predicted"/>
<keyword evidence="2" id="KW-1185">Reference proteome</keyword>